<evidence type="ECO:0000256" key="1">
    <source>
        <dbReference type="SAM" id="MobiDB-lite"/>
    </source>
</evidence>
<gene>
    <name evidence="2" type="ORF">HPBE_LOCUS2616</name>
</gene>
<organism evidence="3 4">
    <name type="scientific">Heligmosomoides polygyrus</name>
    <name type="common">Parasitic roundworm</name>
    <dbReference type="NCBI Taxonomy" id="6339"/>
    <lineage>
        <taxon>Eukaryota</taxon>
        <taxon>Metazoa</taxon>
        <taxon>Ecdysozoa</taxon>
        <taxon>Nematoda</taxon>
        <taxon>Chromadorea</taxon>
        <taxon>Rhabditida</taxon>
        <taxon>Rhabditina</taxon>
        <taxon>Rhabditomorpha</taxon>
        <taxon>Strongyloidea</taxon>
        <taxon>Heligmosomidae</taxon>
        <taxon>Heligmosomoides</taxon>
    </lineage>
</organism>
<evidence type="ECO:0000313" key="2">
    <source>
        <dbReference type="EMBL" id="VDO26726.1"/>
    </source>
</evidence>
<keyword evidence="3" id="KW-1185">Reference proteome</keyword>
<dbReference type="EMBL" id="UZAH01004311">
    <property type="protein sequence ID" value="VDO26726.1"/>
    <property type="molecule type" value="Genomic_DNA"/>
</dbReference>
<protein>
    <submittedName>
        <fullName evidence="4">Peptidase A2 domain-containing protein</fullName>
    </submittedName>
</protein>
<dbReference type="Proteomes" id="UP000050761">
    <property type="component" value="Unassembled WGS sequence"/>
</dbReference>
<evidence type="ECO:0000313" key="4">
    <source>
        <dbReference type="WBParaSite" id="HPBE_0000261501-mRNA-1"/>
    </source>
</evidence>
<dbReference type="AlphaFoldDB" id="A0A183F8X3"/>
<reference evidence="2 3" key="1">
    <citation type="submission" date="2018-11" db="EMBL/GenBank/DDBJ databases">
        <authorList>
            <consortium name="Pathogen Informatics"/>
        </authorList>
    </citation>
    <scope>NUCLEOTIDE SEQUENCE [LARGE SCALE GENOMIC DNA]</scope>
</reference>
<accession>A0A183F8X3</accession>
<reference evidence="4" key="2">
    <citation type="submission" date="2019-09" db="UniProtKB">
        <authorList>
            <consortium name="WormBaseParasite"/>
        </authorList>
    </citation>
    <scope>IDENTIFICATION</scope>
</reference>
<feature type="region of interest" description="Disordered" evidence="1">
    <location>
        <begin position="1"/>
        <end position="54"/>
    </location>
</feature>
<accession>A0A3P7TXM9</accession>
<sequence length="159" mass="18109">MIEDGKPAVQAIKGQPESTPASASLYMPHRRQQSDHDHNRSRRSRRNNSHKTPPSPCWNCGGLHFVRDCPFLSHICSKCHIMGHKDCFCSPAKRRTRTKSSMRHSNGPPKQRIRSDAIIRISYIDCNHYRCYAIVTVDNHAVNFQVDTASDVTLISHMT</sequence>
<dbReference type="OrthoDB" id="5856985at2759"/>
<evidence type="ECO:0000313" key="3">
    <source>
        <dbReference type="Proteomes" id="UP000050761"/>
    </source>
</evidence>
<proteinExistence type="predicted"/>
<name>A0A183F8X3_HELPZ</name>
<dbReference type="WBParaSite" id="HPBE_0000261501-mRNA-1">
    <property type="protein sequence ID" value="HPBE_0000261501-mRNA-1"/>
    <property type="gene ID" value="HPBE_0000261501"/>
</dbReference>
<feature type="compositionally biased region" description="Basic residues" evidence="1">
    <location>
        <begin position="39"/>
        <end position="49"/>
    </location>
</feature>